<comment type="caution">
    <text evidence="6">The sequence shown here is derived from an EMBL/GenBank/DDBJ whole genome shotgun (WGS) entry which is preliminary data.</text>
</comment>
<proteinExistence type="predicted"/>
<reference evidence="6 7" key="1">
    <citation type="submission" date="2020-06" db="EMBL/GenBank/DDBJ databases">
        <title>Transcriptomic and genomic resources for Thalictrum thalictroides and T. hernandezii: Facilitating candidate gene discovery in an emerging model plant lineage.</title>
        <authorList>
            <person name="Arias T."/>
            <person name="Riano-Pachon D.M."/>
            <person name="Di Stilio V.S."/>
        </authorList>
    </citation>
    <scope>NUCLEOTIDE SEQUENCE [LARGE SCALE GENOMIC DNA]</scope>
    <source>
        <strain evidence="7">cv. WT478/WT964</strain>
        <tissue evidence="6">Leaves</tissue>
    </source>
</reference>
<dbReference type="AlphaFoldDB" id="A0A7J6X3F8"/>
<evidence type="ECO:0000256" key="3">
    <source>
        <dbReference type="ARBA" id="ARBA00022833"/>
    </source>
</evidence>
<dbReference type="SUPFAM" id="SSF57903">
    <property type="entry name" value="FYVE/PHD zinc finger"/>
    <property type="match status" value="1"/>
</dbReference>
<dbReference type="GO" id="GO:0008270">
    <property type="term" value="F:zinc ion binding"/>
    <property type="evidence" value="ECO:0007669"/>
    <property type="project" value="UniProtKB-KW"/>
</dbReference>
<comment type="subcellular location">
    <subcellularLocation>
        <location evidence="1">Nucleus</location>
    </subcellularLocation>
</comment>
<dbReference type="InterPro" id="IPR011011">
    <property type="entry name" value="Znf_FYVE_PHD"/>
</dbReference>
<evidence type="ECO:0000259" key="5">
    <source>
        <dbReference type="Pfam" id="PF12047"/>
    </source>
</evidence>
<dbReference type="PANTHER" id="PTHR46235">
    <property type="entry name" value="PHD FINGER-CONTAINING PROTEIN DDB_G0268158"/>
    <property type="match status" value="1"/>
</dbReference>
<dbReference type="PANTHER" id="PTHR46235:SF3">
    <property type="entry name" value="PHD FINGER-CONTAINING PROTEIN DDB_G0268158"/>
    <property type="match status" value="1"/>
</dbReference>
<dbReference type="GO" id="GO:0005634">
    <property type="term" value="C:nucleus"/>
    <property type="evidence" value="ECO:0007669"/>
    <property type="project" value="UniProtKB-SubCell"/>
</dbReference>
<feature type="domain" description="RFTS" evidence="5">
    <location>
        <begin position="82"/>
        <end position="204"/>
    </location>
</feature>
<evidence type="ECO:0000256" key="4">
    <source>
        <dbReference type="ARBA" id="ARBA00023242"/>
    </source>
</evidence>
<evidence type="ECO:0000256" key="1">
    <source>
        <dbReference type="ARBA" id="ARBA00004123"/>
    </source>
</evidence>
<dbReference type="Gene3D" id="3.30.40.10">
    <property type="entry name" value="Zinc/RING finger domain, C3HC4 (zinc finger)"/>
    <property type="match status" value="1"/>
</dbReference>
<evidence type="ECO:0000313" key="6">
    <source>
        <dbReference type="EMBL" id="KAF5202892.1"/>
    </source>
</evidence>
<keyword evidence="4" id="KW-0539">Nucleus</keyword>
<organism evidence="6 7">
    <name type="scientific">Thalictrum thalictroides</name>
    <name type="common">Rue-anemone</name>
    <name type="synonym">Anemone thalictroides</name>
    <dbReference type="NCBI Taxonomy" id="46969"/>
    <lineage>
        <taxon>Eukaryota</taxon>
        <taxon>Viridiplantae</taxon>
        <taxon>Streptophyta</taxon>
        <taxon>Embryophyta</taxon>
        <taxon>Tracheophyta</taxon>
        <taxon>Spermatophyta</taxon>
        <taxon>Magnoliopsida</taxon>
        <taxon>Ranunculales</taxon>
        <taxon>Ranunculaceae</taxon>
        <taxon>Thalictroideae</taxon>
        <taxon>Thalictrum</taxon>
    </lineage>
</organism>
<evidence type="ECO:0000256" key="2">
    <source>
        <dbReference type="ARBA" id="ARBA00022771"/>
    </source>
</evidence>
<name>A0A7J6X3F8_THATH</name>
<dbReference type="InterPro" id="IPR022702">
    <property type="entry name" value="Cytosine_MeTrfase1_RFD"/>
</dbReference>
<dbReference type="InterPro" id="IPR013083">
    <property type="entry name" value="Znf_RING/FYVE/PHD"/>
</dbReference>
<keyword evidence="3" id="KW-0862">Zinc</keyword>
<dbReference type="OrthoDB" id="21264at2759"/>
<keyword evidence="2" id="KW-0863">Zinc-finger</keyword>
<keyword evidence="2" id="KW-0479">Metal-binding</keyword>
<keyword evidence="7" id="KW-1185">Reference proteome</keyword>
<accession>A0A7J6X3F8</accession>
<evidence type="ECO:0000313" key="7">
    <source>
        <dbReference type="Proteomes" id="UP000554482"/>
    </source>
</evidence>
<gene>
    <name evidence="6" type="ORF">FRX31_007521</name>
</gene>
<dbReference type="EMBL" id="JABWDY010007502">
    <property type="protein sequence ID" value="KAF5202892.1"/>
    <property type="molecule type" value="Genomic_DNA"/>
</dbReference>
<protein>
    <submittedName>
        <fullName evidence="6">Enhanced downy mildew</fullName>
    </submittedName>
</protein>
<dbReference type="Pfam" id="PF12047">
    <property type="entry name" value="DNMT1-RFD"/>
    <property type="match status" value="1"/>
</dbReference>
<dbReference type="Proteomes" id="UP000554482">
    <property type="component" value="Unassembled WGS sequence"/>
</dbReference>
<sequence length="386" mass="43841">MNRTIGLQSAFLHFSSCSSSSSSSNNNKINSPRINELLSSSTYKTLFDNICKESITDSSSTTEELRSWRRMDFADDEVEAVAQSVTDYYFEDDQDEPISFAALPIRWSRSATSASDEKHIFLHGTVVSGSERIYKKVIAWAFEYSNDRPEVSVLSTDKRWIKLQKPRKSFEDTLRTILITIQCFHFLKKHPDKSESCMWRHLEEAFSFYKVKPSANDVLNHLPLIQSAIGRDRTLEKSVGTAIFPYFAFSSDSSLFKQFIHTILSYAKKRKVLDEDVHHDLAVKKANLITEKVLMEQTEAANRHLDLSDTLCAFCDNGGELLCCEGRCLRAFHATVDADFGCKSLRLSKDQLHAPKFLCKNCQYKKHQCFACGKLGSSDRANNAVV</sequence>